<geneLocation type="plasmid" evidence="1 2">
    <name>pBbsI</name>
</geneLocation>
<evidence type="ECO:0000313" key="1">
    <source>
        <dbReference type="EMBL" id="WNC17919.1"/>
    </source>
</evidence>
<dbReference type="Proteomes" id="UP001256827">
    <property type="component" value="Plasmid pBbsI"/>
</dbReference>
<proteinExistence type="predicted"/>
<name>A0ABY9TCS7_BREBE</name>
<reference evidence="1 2" key="1">
    <citation type="submission" date="2023-09" db="EMBL/GenBank/DDBJ databases">
        <title>Complete Genome and Methylome dissection of Bacillus brevis NEB573 original source of BbsI restriction endonuclease.</title>
        <authorList>
            <person name="Fomenkov A."/>
            <person name="Roberts R.D."/>
        </authorList>
    </citation>
    <scope>NUCLEOTIDE SEQUENCE [LARGE SCALE GENOMIC DNA]</scope>
    <source>
        <strain evidence="1 2">NEB573</strain>
        <plasmid evidence="1 2">pBbsI</plasmid>
    </source>
</reference>
<dbReference type="RefSeq" id="WP_310774716.1">
    <property type="nucleotide sequence ID" value="NZ_CP134052.1"/>
</dbReference>
<sequence length="118" mass="13385">MMESMKYYNAFEMPERTVHTTEVYVRIGKHVATIQHKIGGNCSGESILNSAISHVADWEFCSKEVKVGSAVDNDEGVAISLTLYHEKSGKPYTVHFEDDERVLRDHIVGVQIVDWQED</sequence>
<evidence type="ECO:0000313" key="2">
    <source>
        <dbReference type="Proteomes" id="UP001256827"/>
    </source>
</evidence>
<keyword evidence="1" id="KW-0614">Plasmid</keyword>
<keyword evidence="2" id="KW-1185">Reference proteome</keyword>
<accession>A0ABY9TCS7</accession>
<gene>
    <name evidence="1" type="ORF">RGB73_30150</name>
</gene>
<dbReference type="EMBL" id="CP134052">
    <property type="protein sequence ID" value="WNC17919.1"/>
    <property type="molecule type" value="Genomic_DNA"/>
</dbReference>
<protein>
    <submittedName>
        <fullName evidence="1">Uncharacterized protein</fullName>
    </submittedName>
</protein>
<organism evidence="1 2">
    <name type="scientific">Brevibacillus brevis</name>
    <name type="common">Bacillus brevis</name>
    <dbReference type="NCBI Taxonomy" id="1393"/>
    <lineage>
        <taxon>Bacteria</taxon>
        <taxon>Bacillati</taxon>
        <taxon>Bacillota</taxon>
        <taxon>Bacilli</taxon>
        <taxon>Bacillales</taxon>
        <taxon>Paenibacillaceae</taxon>
        <taxon>Brevibacillus</taxon>
    </lineage>
</organism>